<dbReference type="Proteomes" id="UP000321046">
    <property type="component" value="Unassembled WGS sequence"/>
</dbReference>
<organism evidence="1 2">
    <name type="scientific">Lujinxingia vulgaris</name>
    <dbReference type="NCBI Taxonomy" id="2600176"/>
    <lineage>
        <taxon>Bacteria</taxon>
        <taxon>Deltaproteobacteria</taxon>
        <taxon>Bradymonadales</taxon>
        <taxon>Lujinxingiaceae</taxon>
        <taxon>Lujinxingia</taxon>
    </lineage>
</organism>
<proteinExistence type="predicted"/>
<name>A0A5C6XL52_9DELT</name>
<evidence type="ECO:0000313" key="1">
    <source>
        <dbReference type="EMBL" id="TXD42683.1"/>
    </source>
</evidence>
<protein>
    <submittedName>
        <fullName evidence="1">Uncharacterized protein</fullName>
    </submittedName>
</protein>
<dbReference type="EMBL" id="VOSL01000014">
    <property type="protein sequence ID" value="TXD42683.1"/>
    <property type="molecule type" value="Genomic_DNA"/>
</dbReference>
<sequence length="110" mass="12278">MSTSEIDAPLNLRKDRACIDDLLWRLDLPAGTDLSRAPEALAEVGLTRRGQASNLPMWVFFSAEEHRLLVVPATGRLQLRVHYATPREDRISAARDLAERVARALASCRV</sequence>
<accession>A0A5C6XL52</accession>
<dbReference type="OrthoDB" id="5515756at2"/>
<comment type="caution">
    <text evidence="1">The sequence shown here is derived from an EMBL/GenBank/DDBJ whole genome shotgun (WGS) entry which is preliminary data.</text>
</comment>
<evidence type="ECO:0000313" key="2">
    <source>
        <dbReference type="Proteomes" id="UP000321046"/>
    </source>
</evidence>
<dbReference type="AlphaFoldDB" id="A0A5C6XL52"/>
<gene>
    <name evidence="1" type="ORF">FRC96_03180</name>
</gene>
<reference evidence="1 2" key="1">
    <citation type="submission" date="2019-08" db="EMBL/GenBank/DDBJ databases">
        <title>Bradymonadales sp. TMQ2.</title>
        <authorList>
            <person name="Liang Q."/>
        </authorList>
    </citation>
    <scope>NUCLEOTIDE SEQUENCE [LARGE SCALE GENOMIC DNA]</scope>
    <source>
        <strain evidence="1 2">TMQ2</strain>
    </source>
</reference>
<dbReference type="RefSeq" id="WP_146972631.1">
    <property type="nucleotide sequence ID" value="NZ_VOSL01000014.1"/>
</dbReference>